<accession>A0A3N2PM31</accession>
<keyword evidence="1" id="KW-1133">Transmembrane helix</keyword>
<keyword evidence="1" id="KW-0472">Membrane</keyword>
<dbReference type="AlphaFoldDB" id="A0A3N2PM31"/>
<dbReference type="RefSeq" id="XP_028463374.1">
    <property type="nucleotide sequence ID" value="XM_028615594.1"/>
</dbReference>
<evidence type="ECO:0000313" key="3">
    <source>
        <dbReference type="Proteomes" id="UP000272025"/>
    </source>
</evidence>
<feature type="transmembrane region" description="Helical" evidence="1">
    <location>
        <begin position="23"/>
        <end position="42"/>
    </location>
</feature>
<reference evidence="2 3" key="1">
    <citation type="journal article" date="2018" name="Mol. Ecol.">
        <title>The obligate alkalophilic soda-lake fungus Sodiomyces alkalinus has shifted to a protein diet.</title>
        <authorList>
            <person name="Grum-Grzhimaylo A.A."/>
            <person name="Falkoski D.L."/>
            <person name="van den Heuvel J."/>
            <person name="Valero-Jimenez C.A."/>
            <person name="Min B."/>
            <person name="Choi I.G."/>
            <person name="Lipzen A."/>
            <person name="Daum C.G."/>
            <person name="Aanen D.K."/>
            <person name="Tsang A."/>
            <person name="Henrissat B."/>
            <person name="Bilanenko E.N."/>
            <person name="de Vries R.P."/>
            <person name="van Kan J.A.L."/>
            <person name="Grigoriev I.V."/>
            <person name="Debets A.J.M."/>
        </authorList>
    </citation>
    <scope>NUCLEOTIDE SEQUENCE [LARGE SCALE GENOMIC DNA]</scope>
    <source>
        <strain evidence="2 3">F11</strain>
    </source>
</reference>
<evidence type="ECO:0000256" key="1">
    <source>
        <dbReference type="SAM" id="Phobius"/>
    </source>
</evidence>
<dbReference type="Proteomes" id="UP000272025">
    <property type="component" value="Unassembled WGS sequence"/>
</dbReference>
<protein>
    <submittedName>
        <fullName evidence="2">Uncharacterized protein</fullName>
    </submittedName>
</protein>
<proteinExistence type="predicted"/>
<gene>
    <name evidence="2" type="ORF">SODALDRAFT_69927</name>
</gene>
<organism evidence="2 3">
    <name type="scientific">Sodiomyces alkalinus (strain CBS 110278 / VKM F-3762 / F11)</name>
    <name type="common">Alkaliphilic filamentous fungus</name>
    <dbReference type="NCBI Taxonomy" id="1314773"/>
    <lineage>
        <taxon>Eukaryota</taxon>
        <taxon>Fungi</taxon>
        <taxon>Dikarya</taxon>
        <taxon>Ascomycota</taxon>
        <taxon>Pezizomycotina</taxon>
        <taxon>Sordariomycetes</taxon>
        <taxon>Hypocreomycetidae</taxon>
        <taxon>Glomerellales</taxon>
        <taxon>Plectosphaerellaceae</taxon>
        <taxon>Sodiomyces</taxon>
    </lineage>
</organism>
<dbReference type="EMBL" id="ML119061">
    <property type="protein sequence ID" value="ROT35568.1"/>
    <property type="molecule type" value="Genomic_DNA"/>
</dbReference>
<sequence>MGQQGLWAGRNRDDTPPNGNMGWLPWAQVGVFGVSGSFWVFLTGGKGKGGITFFRFLLFYSPPSHSCDVFATAVTAVTAPSGIRDDILDGATVWWLCGCGQLFKRQRISRQGQLVKEMTPRCASFRPALCMNILQQNRMTGNGRHWLIHRGARHEHHTVTMVFILSK</sequence>
<dbReference type="GeneID" id="39584071"/>
<keyword evidence="3" id="KW-1185">Reference proteome</keyword>
<evidence type="ECO:0000313" key="2">
    <source>
        <dbReference type="EMBL" id="ROT35568.1"/>
    </source>
</evidence>
<keyword evidence="1" id="KW-0812">Transmembrane</keyword>
<name>A0A3N2PM31_SODAK</name>